<dbReference type="Proteomes" id="UP000604046">
    <property type="component" value="Unassembled WGS sequence"/>
</dbReference>
<keyword evidence="3" id="KW-1185">Reference proteome</keyword>
<protein>
    <submittedName>
        <fullName evidence="2">Uncharacterized protein</fullName>
    </submittedName>
</protein>
<feature type="region of interest" description="Disordered" evidence="1">
    <location>
        <begin position="717"/>
        <end position="755"/>
    </location>
</feature>
<evidence type="ECO:0000313" key="2">
    <source>
        <dbReference type="EMBL" id="CAE7292813.1"/>
    </source>
</evidence>
<name>A0A812N7A8_9DINO</name>
<feature type="compositionally biased region" description="Basic and acidic residues" evidence="1">
    <location>
        <begin position="572"/>
        <end position="581"/>
    </location>
</feature>
<dbReference type="OrthoDB" id="10350209at2759"/>
<dbReference type="EMBL" id="CAJNDS010001957">
    <property type="protein sequence ID" value="CAE7292813.1"/>
    <property type="molecule type" value="Genomic_DNA"/>
</dbReference>
<feature type="region of interest" description="Disordered" evidence="1">
    <location>
        <begin position="615"/>
        <end position="683"/>
    </location>
</feature>
<sequence length="755" mass="81328">MAYDKGEQVFSGLPIGPPGHPLLLTLSLDIVSPEPRSCLTVHGLTPRFRGAGCECQGFGDGTPLEPLEQLQVHAEVPLVSRTWSWMYRPSMEICASTARRKCRAHSAPPRQCHRHKPHLLECPLVSMDGFCEDIIKTLEGALPISSLDAVHTDALVQLISVMKAQSLQPDWGASCDSRSLSPAEIAGLYFDIGLQISSLQCRDDWTQTQAPVDITRAIRQAFTTASSCLMHGTLLRECSCQECPLDAFRNNVVRRLVDVARGLGTQSTQRPSTPVGFRNLSLRPLDWAYNVAAKIHSIAAGRLQAEQAPSIFGSLQCSNSSLQFSKSASAGSAGIATGGTFHSPNVSSKGFRPISASSHSPSHLSGPSQQPVPDHSSHAAVRAHLRNILGQAVLNGRLQEELRSTGHTGLDLESGAAESPEMRPACFSNAESHAAVPALVLPGILDMEAEIVQDVEGREPESPEDVSSPAILPQCAPVTQPRSCANITPECSDAAHAPVPCAQDPRKQAAQPAVLKRLRPWEEDASHRADVLIRHLDQVGKGQGTAGIERCLYADGVLPLWRDPQHPQLNERHKRLAERSSRSNAANAAPGHDESGADNADALSTSLSKLLSHSAKNIRQPDVQQRPGPKPSTRQPAKLANQASSQDPRHAQVLVDKKHAEKNEINGRPSLPARPGPSALECPTKLPQVVSSRGIQKPSGSGACAAGIYSQSFKKVSSDAADKHRLYRSSQSLPTIKVKQRSPPDIPMRKWRPLC</sequence>
<feature type="compositionally biased region" description="Basic and acidic residues" evidence="1">
    <location>
        <begin position="647"/>
        <end position="665"/>
    </location>
</feature>
<dbReference type="AlphaFoldDB" id="A0A812N7A8"/>
<comment type="caution">
    <text evidence="2">The sequence shown here is derived from an EMBL/GenBank/DDBJ whole genome shotgun (WGS) entry which is preliminary data.</text>
</comment>
<evidence type="ECO:0000313" key="3">
    <source>
        <dbReference type="Proteomes" id="UP000604046"/>
    </source>
</evidence>
<accession>A0A812N7A8</accession>
<reference evidence="2" key="1">
    <citation type="submission" date="2021-02" db="EMBL/GenBank/DDBJ databases">
        <authorList>
            <person name="Dougan E. K."/>
            <person name="Rhodes N."/>
            <person name="Thang M."/>
            <person name="Chan C."/>
        </authorList>
    </citation>
    <scope>NUCLEOTIDE SEQUENCE</scope>
</reference>
<feature type="region of interest" description="Disordered" evidence="1">
    <location>
        <begin position="337"/>
        <end position="378"/>
    </location>
</feature>
<feature type="compositionally biased region" description="Low complexity" evidence="1">
    <location>
        <begin position="353"/>
        <end position="371"/>
    </location>
</feature>
<feature type="region of interest" description="Disordered" evidence="1">
    <location>
        <begin position="572"/>
        <end position="600"/>
    </location>
</feature>
<evidence type="ECO:0000256" key="1">
    <source>
        <dbReference type="SAM" id="MobiDB-lite"/>
    </source>
</evidence>
<organism evidence="2 3">
    <name type="scientific">Symbiodinium natans</name>
    <dbReference type="NCBI Taxonomy" id="878477"/>
    <lineage>
        <taxon>Eukaryota</taxon>
        <taxon>Sar</taxon>
        <taxon>Alveolata</taxon>
        <taxon>Dinophyceae</taxon>
        <taxon>Suessiales</taxon>
        <taxon>Symbiodiniaceae</taxon>
        <taxon>Symbiodinium</taxon>
    </lineage>
</organism>
<gene>
    <name evidence="2" type="ORF">SNAT2548_LOCUS15438</name>
</gene>
<proteinExistence type="predicted"/>